<dbReference type="Proteomes" id="UP000092578">
    <property type="component" value="Unassembled WGS sequence"/>
</dbReference>
<evidence type="ECO:0000313" key="2">
    <source>
        <dbReference type="EMBL" id="OCA81326.1"/>
    </source>
</evidence>
<feature type="signal peptide" evidence="1">
    <location>
        <begin position="1"/>
        <end position="28"/>
    </location>
</feature>
<evidence type="ECO:0000313" key="3">
    <source>
        <dbReference type="Proteomes" id="UP000092578"/>
    </source>
</evidence>
<protein>
    <recommendedName>
        <fullName evidence="4">Pre-toxin TG domain-containing protein</fullName>
    </recommendedName>
</protein>
<accession>A0A1B9ABW1</accession>
<keyword evidence="1" id="KW-0732">Signal</keyword>
<proteinExistence type="predicted"/>
<dbReference type="RefSeq" id="WP_065412155.1">
    <property type="nucleotide sequence ID" value="NZ_MAYT01000031.1"/>
</dbReference>
<sequence length="171" mass="18301">MKKTLQVLCIISLFMLCFSFVSNHSAEAASPKKAYVAAESVYSGGGHSSKSRGIDLFMGPKDAAIYASKLNSSWKASVAWAAAGFIPGVGPFITGVGVAETVKSQQAAKKIEKLAKKNKKVHVFTQDGLISVKEWDSKASSIKTSMPKSSTQKMGNIRTSIKTKVLKKVVK</sequence>
<gene>
    <name evidence="2" type="ORF">A8F95_16345</name>
</gene>
<organism evidence="2 3">
    <name type="scientific">Pseudobacillus wudalianchiensis</name>
    <dbReference type="NCBI Taxonomy" id="1743143"/>
    <lineage>
        <taxon>Bacteria</taxon>
        <taxon>Bacillati</taxon>
        <taxon>Bacillota</taxon>
        <taxon>Bacilli</taxon>
        <taxon>Bacillales</taxon>
        <taxon>Bacillaceae</taxon>
        <taxon>Pseudobacillus</taxon>
    </lineage>
</organism>
<evidence type="ECO:0000256" key="1">
    <source>
        <dbReference type="SAM" id="SignalP"/>
    </source>
</evidence>
<feature type="chain" id="PRO_5008621902" description="Pre-toxin TG domain-containing protein" evidence="1">
    <location>
        <begin position="29"/>
        <end position="171"/>
    </location>
</feature>
<name>A0A1B9ABW1_9BACI</name>
<reference evidence="3" key="1">
    <citation type="submission" date="2016-05" db="EMBL/GenBank/DDBJ databases">
        <authorList>
            <person name="Liu B."/>
            <person name="Wang J."/>
            <person name="Zhu Y."/>
            <person name="Liu G."/>
            <person name="Chen Q."/>
            <person name="Chen Z."/>
            <person name="Lan J."/>
            <person name="Che J."/>
            <person name="Ge C."/>
            <person name="Shi H."/>
            <person name="Pan Z."/>
            <person name="Liu X."/>
        </authorList>
    </citation>
    <scope>NUCLEOTIDE SEQUENCE [LARGE SCALE GENOMIC DNA]</scope>
    <source>
        <strain evidence="3">FJAT-27215</strain>
    </source>
</reference>
<dbReference type="EMBL" id="MAYT01000031">
    <property type="protein sequence ID" value="OCA81326.1"/>
    <property type="molecule type" value="Genomic_DNA"/>
</dbReference>
<evidence type="ECO:0008006" key="4">
    <source>
        <dbReference type="Google" id="ProtNLM"/>
    </source>
</evidence>
<keyword evidence="3" id="KW-1185">Reference proteome</keyword>
<dbReference type="AlphaFoldDB" id="A0A1B9ABW1"/>
<comment type="caution">
    <text evidence="2">The sequence shown here is derived from an EMBL/GenBank/DDBJ whole genome shotgun (WGS) entry which is preliminary data.</text>
</comment>